<dbReference type="Pfam" id="PF13715">
    <property type="entry name" value="CarbopepD_reg_2"/>
    <property type="match status" value="1"/>
</dbReference>
<feature type="domain" description="Secretin/TonB short N-terminal" evidence="8">
    <location>
        <begin position="84"/>
        <end position="135"/>
    </location>
</feature>
<evidence type="ECO:0000259" key="8">
    <source>
        <dbReference type="SMART" id="SM00965"/>
    </source>
</evidence>
<dbReference type="RefSeq" id="WP_209139457.1">
    <property type="nucleotide sequence ID" value="NZ_JAGHKO010000002.1"/>
</dbReference>
<evidence type="ECO:0000256" key="3">
    <source>
        <dbReference type="ARBA" id="ARBA00022452"/>
    </source>
</evidence>
<evidence type="ECO:0000313" key="9">
    <source>
        <dbReference type="EMBL" id="MBO9201408.1"/>
    </source>
</evidence>
<dbReference type="Gene3D" id="2.60.40.1120">
    <property type="entry name" value="Carboxypeptidase-like, regulatory domain"/>
    <property type="match status" value="1"/>
</dbReference>
<dbReference type="InterPro" id="IPR023997">
    <property type="entry name" value="TonB-dep_OMP_SusC/RagA_CS"/>
</dbReference>
<organism evidence="9 10">
    <name type="scientific">Niastella soli</name>
    <dbReference type="NCBI Taxonomy" id="2821487"/>
    <lineage>
        <taxon>Bacteria</taxon>
        <taxon>Pseudomonadati</taxon>
        <taxon>Bacteroidota</taxon>
        <taxon>Chitinophagia</taxon>
        <taxon>Chitinophagales</taxon>
        <taxon>Chitinophagaceae</taxon>
        <taxon>Niastella</taxon>
    </lineage>
</organism>
<dbReference type="Gene3D" id="2.170.130.10">
    <property type="entry name" value="TonB-dependent receptor, plug domain"/>
    <property type="match status" value="1"/>
</dbReference>
<dbReference type="EMBL" id="JAGHKO010000002">
    <property type="protein sequence ID" value="MBO9201408.1"/>
    <property type="molecule type" value="Genomic_DNA"/>
</dbReference>
<dbReference type="Proteomes" id="UP000677244">
    <property type="component" value="Unassembled WGS sequence"/>
</dbReference>
<dbReference type="Gene3D" id="2.40.170.20">
    <property type="entry name" value="TonB-dependent receptor, beta-barrel domain"/>
    <property type="match status" value="1"/>
</dbReference>
<dbReference type="SUPFAM" id="SSF49464">
    <property type="entry name" value="Carboxypeptidase regulatory domain-like"/>
    <property type="match status" value="1"/>
</dbReference>
<dbReference type="InterPro" id="IPR008969">
    <property type="entry name" value="CarboxyPept-like_regulatory"/>
</dbReference>
<name>A0ABS3YU61_9BACT</name>
<dbReference type="InterPro" id="IPR039426">
    <property type="entry name" value="TonB-dep_rcpt-like"/>
</dbReference>
<dbReference type="SUPFAM" id="SSF56935">
    <property type="entry name" value="Porins"/>
    <property type="match status" value="1"/>
</dbReference>
<keyword evidence="2 7" id="KW-0813">Transport</keyword>
<sequence>MQIIVCKLVSLLSAIGNKATKPGAVAGTTKMLRQAGRIMKLTAILILGACLQIHATGLGQGITLSERDVPIEKVLKKIQQQSDYKFLYTSQLLEGAPKVTVVVKNAPIQQVLDLVFKGDRLDYEVNEHMVIIRPRREESVKLATPSFTKDPIGEVRGVITDENGMPAQNVNVMVKGTSKGTTTNLRGEFVLRDVSENAVLLISSIGFDRQEIIVKNKDFLSVKLKIAVGNLDEAQVIAYGATSRRFTTGNVYTVKAADIEKQPVQNPLLALEGRVPGVVIIQTTGLSNGAVKIRIQGQNSIVDARNEPLIIIDGLPYPAILPQDRNGTPVSGGGPTGASPLSYLNPMDIESIDVLKDADATAIYGSRAANGAIIITTKSGKVGKAKIDINFQQGWGQITRKAKMMNRRQYLDMRYEALSNDGIDLNTIPSTSEYYDLKLWDTSRYTDWQKQLIGGTAQYTNISASVAGGVETIQYLIGAIYNRTTDVFPGDLDDQKGSVHFNVKGLSSNRRFTAQLSGMYMVDENKLPGVDLTQRAILIEPVAPALYKADGTLNWQPNSEGKSTWENPMVYSLYRNYTHNTRNLVSNALLSYTLLPGLEAKSSFGYFNMQTNSFVSTPIEFYPPESRPNSVRQAQHTYSTHSTWIIEPQVSYTRNFKNAQIETLVGATIQENNDESFEISGSGYPSNLVLGNILSAVSIDSRSNSNVLYKYNALFGRLNLKWNNKYLINLNARRDGSSRFGEKNRFHNFASVGIGWIFSNEKFIQKAIPFLSFGKLRGSYGTTGNDQIGDYSYLNLYFSSPAPIPYQGTANLSTFTLPNPYLQWEETKKWQVGIDLGFLNDRMILNFTYVLNRSSNQLLPYTLPTITGVSNILSNFPAIVQNTSLEFSLNTTNIKSKTWNWTSSFNLTIPQNKLISFPNIAESSYASGFDGVIVGQPLGIIKLFHYSGVDPATGEPHVIDVNGNATSTPDFDKDFYILRSPSPRYFGGIQNVIQYKGLELSFLFQFVHQLGKRALFYDNGMLAPGAFIRMLSNQPASALDRWRKSGDNNVMGKFTTDPLFSFPFYLASGSDAGYSYDASYIRLRNFFLSWRLPITWKQSSKIRDIQIYCQGQNLLTFTNYSGLDPENQNASALPPLRMLVAGLKIGL</sequence>
<keyword evidence="5 7" id="KW-0472">Membrane</keyword>
<dbReference type="PROSITE" id="PS52016">
    <property type="entry name" value="TONB_DEPENDENT_REC_3"/>
    <property type="match status" value="1"/>
</dbReference>
<dbReference type="NCBIfam" id="TIGR04056">
    <property type="entry name" value="OMP_RagA_SusC"/>
    <property type="match status" value="1"/>
</dbReference>
<keyword evidence="6 7" id="KW-0998">Cell outer membrane</keyword>
<dbReference type="SMART" id="SM00965">
    <property type="entry name" value="STN"/>
    <property type="match status" value="1"/>
</dbReference>
<dbReference type="NCBIfam" id="TIGR04057">
    <property type="entry name" value="SusC_RagA_signa"/>
    <property type="match status" value="1"/>
</dbReference>
<comment type="subcellular location">
    <subcellularLocation>
        <location evidence="1 7">Cell outer membrane</location>
        <topology evidence="1 7">Multi-pass membrane protein</topology>
    </subcellularLocation>
</comment>
<dbReference type="Pfam" id="PF07715">
    <property type="entry name" value="Plug"/>
    <property type="match status" value="1"/>
</dbReference>
<keyword evidence="10" id="KW-1185">Reference proteome</keyword>
<accession>A0ABS3YU61</accession>
<comment type="caution">
    <text evidence="9">The sequence shown here is derived from an EMBL/GenBank/DDBJ whole genome shotgun (WGS) entry which is preliminary data.</text>
</comment>
<protein>
    <submittedName>
        <fullName evidence="9">SusC/RagA family TonB-linked outer membrane protein</fullName>
    </submittedName>
</protein>
<evidence type="ECO:0000256" key="2">
    <source>
        <dbReference type="ARBA" id="ARBA00022448"/>
    </source>
</evidence>
<dbReference type="InterPro" id="IPR037066">
    <property type="entry name" value="Plug_dom_sf"/>
</dbReference>
<keyword evidence="3 7" id="KW-1134">Transmembrane beta strand</keyword>
<gene>
    <name evidence="9" type="ORF">J7I42_14095</name>
</gene>
<evidence type="ECO:0000256" key="6">
    <source>
        <dbReference type="ARBA" id="ARBA00023237"/>
    </source>
</evidence>
<evidence type="ECO:0000256" key="1">
    <source>
        <dbReference type="ARBA" id="ARBA00004571"/>
    </source>
</evidence>
<evidence type="ECO:0000256" key="4">
    <source>
        <dbReference type="ARBA" id="ARBA00022692"/>
    </source>
</evidence>
<dbReference type="Pfam" id="PF07660">
    <property type="entry name" value="STN"/>
    <property type="match status" value="1"/>
</dbReference>
<evidence type="ECO:0000313" key="10">
    <source>
        <dbReference type="Proteomes" id="UP000677244"/>
    </source>
</evidence>
<dbReference type="InterPro" id="IPR036942">
    <property type="entry name" value="Beta-barrel_TonB_sf"/>
</dbReference>
<comment type="similarity">
    <text evidence="7">Belongs to the TonB-dependent receptor family.</text>
</comment>
<keyword evidence="4 7" id="KW-0812">Transmembrane</keyword>
<dbReference type="InterPro" id="IPR012910">
    <property type="entry name" value="Plug_dom"/>
</dbReference>
<proteinExistence type="inferred from homology"/>
<evidence type="ECO:0000256" key="5">
    <source>
        <dbReference type="ARBA" id="ARBA00023136"/>
    </source>
</evidence>
<evidence type="ECO:0000256" key="7">
    <source>
        <dbReference type="PROSITE-ProRule" id="PRU01360"/>
    </source>
</evidence>
<dbReference type="InterPro" id="IPR023996">
    <property type="entry name" value="TonB-dep_OMP_SusC/RagA"/>
</dbReference>
<reference evidence="9 10" key="1">
    <citation type="submission" date="2021-03" db="EMBL/GenBank/DDBJ databases">
        <title>Assistant Professor.</title>
        <authorList>
            <person name="Huq M.A."/>
        </authorList>
    </citation>
    <scope>NUCLEOTIDE SEQUENCE [LARGE SCALE GENOMIC DNA]</scope>
    <source>
        <strain evidence="9 10">MAH-29</strain>
    </source>
</reference>
<dbReference type="InterPro" id="IPR011662">
    <property type="entry name" value="Secretin/TonB_short_N"/>
</dbReference>